<gene>
    <name evidence="2" type="ORF">NJLHNGOC_05655</name>
</gene>
<proteinExistence type="predicted"/>
<evidence type="ECO:0000256" key="1">
    <source>
        <dbReference type="SAM" id="MobiDB-lite"/>
    </source>
</evidence>
<name>A0A365YXD5_9PROT</name>
<evidence type="ECO:0000313" key="2">
    <source>
        <dbReference type="EMBL" id="RBM07949.1"/>
    </source>
</evidence>
<protein>
    <submittedName>
        <fullName evidence="2">Uncharacterized protein</fullName>
    </submittedName>
</protein>
<dbReference type="Proteomes" id="UP000252680">
    <property type="component" value="Unassembled WGS sequence"/>
</dbReference>
<dbReference type="EMBL" id="QEXL01000006">
    <property type="protein sequence ID" value="RBM07949.1"/>
    <property type="molecule type" value="Genomic_DNA"/>
</dbReference>
<accession>A0A365YXD5</accession>
<dbReference type="AlphaFoldDB" id="A0A365YXD5"/>
<evidence type="ECO:0000313" key="3">
    <source>
        <dbReference type="Proteomes" id="UP000252680"/>
    </source>
</evidence>
<sequence>MIIKVFGEAFFKKLQGNVTFLKKGDTQKLLSLSQPGCFQALSLAPHPPEGDAAQERSAQSGRLARTPRLRMA</sequence>
<reference evidence="2 3" key="1">
    <citation type="submission" date="2018-05" db="EMBL/GenBank/DDBJ databases">
        <title>Komagataeibacter cocois sp. nov., for a novel cellulose- producing strain isolated from coconut milk.</title>
        <authorList>
            <person name="Liu L."/>
            <person name="Wang Y."/>
            <person name="Liu S."/>
            <person name="Bi J."/>
            <person name="Chen H."/>
            <person name="Deng J."/>
            <person name="Zhang C."/>
            <person name="Hu Q."/>
            <person name="Li C."/>
        </authorList>
    </citation>
    <scope>NUCLEOTIDE SEQUENCE [LARGE SCALE GENOMIC DNA]</scope>
    <source>
        <strain evidence="2 3">WE7</strain>
    </source>
</reference>
<keyword evidence="3" id="KW-1185">Reference proteome</keyword>
<comment type="caution">
    <text evidence="2">The sequence shown here is derived from an EMBL/GenBank/DDBJ whole genome shotgun (WGS) entry which is preliminary data.</text>
</comment>
<organism evidence="2 3">
    <name type="scientific">Novacetimonas cocois</name>
    <dbReference type="NCBI Taxonomy" id="1747507"/>
    <lineage>
        <taxon>Bacteria</taxon>
        <taxon>Pseudomonadati</taxon>
        <taxon>Pseudomonadota</taxon>
        <taxon>Alphaproteobacteria</taxon>
        <taxon>Acetobacterales</taxon>
        <taxon>Acetobacteraceae</taxon>
        <taxon>Novacetimonas</taxon>
    </lineage>
</organism>
<dbReference type="OrthoDB" id="7284934at2"/>
<feature type="region of interest" description="Disordered" evidence="1">
    <location>
        <begin position="43"/>
        <end position="72"/>
    </location>
</feature>